<dbReference type="AlphaFoldDB" id="A0A366LZ82"/>
<comment type="caution">
    <text evidence="2">The sequence shown here is derived from an EMBL/GenBank/DDBJ whole genome shotgun (WGS) entry which is preliminary data.</text>
</comment>
<keyword evidence="1" id="KW-1133">Transmembrane helix</keyword>
<evidence type="ECO:0000313" key="3">
    <source>
        <dbReference type="Proteomes" id="UP000253303"/>
    </source>
</evidence>
<keyword evidence="1" id="KW-0812">Transmembrane</keyword>
<gene>
    <name evidence="2" type="ORF">DP939_15015</name>
</gene>
<protein>
    <submittedName>
        <fullName evidence="2">Uncharacterized protein</fullName>
    </submittedName>
</protein>
<feature type="transmembrane region" description="Helical" evidence="1">
    <location>
        <begin position="38"/>
        <end position="56"/>
    </location>
</feature>
<feature type="transmembrane region" description="Helical" evidence="1">
    <location>
        <begin position="222"/>
        <end position="239"/>
    </location>
</feature>
<feature type="transmembrane region" description="Helical" evidence="1">
    <location>
        <begin position="246"/>
        <end position="266"/>
    </location>
</feature>
<keyword evidence="1" id="KW-0472">Membrane</keyword>
<feature type="transmembrane region" description="Helical" evidence="1">
    <location>
        <begin position="153"/>
        <end position="170"/>
    </location>
</feature>
<accession>A0A366LZ82</accession>
<dbReference type="EMBL" id="QMEY01000005">
    <property type="protein sequence ID" value="RBQ19245.1"/>
    <property type="molecule type" value="Genomic_DNA"/>
</dbReference>
<organism evidence="2 3">
    <name type="scientific">Spongiactinospora rosea</name>
    <dbReference type="NCBI Taxonomy" id="2248750"/>
    <lineage>
        <taxon>Bacteria</taxon>
        <taxon>Bacillati</taxon>
        <taxon>Actinomycetota</taxon>
        <taxon>Actinomycetes</taxon>
        <taxon>Streptosporangiales</taxon>
        <taxon>Streptosporangiaceae</taxon>
        <taxon>Spongiactinospora</taxon>
    </lineage>
</organism>
<dbReference type="OrthoDB" id="3665898at2"/>
<reference evidence="2 3" key="1">
    <citation type="submission" date="2018-06" db="EMBL/GenBank/DDBJ databases">
        <title>Sphaerisporangium craniellae sp. nov., isolated from a marine sponge in the South China Sea.</title>
        <authorList>
            <person name="Li L."/>
        </authorList>
    </citation>
    <scope>NUCLEOTIDE SEQUENCE [LARGE SCALE GENOMIC DNA]</scope>
    <source>
        <strain evidence="2 3">LHW63015</strain>
    </source>
</reference>
<evidence type="ECO:0000313" key="2">
    <source>
        <dbReference type="EMBL" id="RBQ19245.1"/>
    </source>
</evidence>
<name>A0A366LZ82_9ACTN</name>
<feature type="transmembrane region" description="Helical" evidence="1">
    <location>
        <begin position="113"/>
        <end position="133"/>
    </location>
</feature>
<feature type="transmembrane region" description="Helical" evidence="1">
    <location>
        <begin position="182"/>
        <end position="202"/>
    </location>
</feature>
<proteinExistence type="predicted"/>
<dbReference type="RefSeq" id="WP_113981306.1">
    <property type="nucleotide sequence ID" value="NZ_QMEY01000005.1"/>
</dbReference>
<feature type="transmembrane region" description="Helical" evidence="1">
    <location>
        <begin position="68"/>
        <end position="87"/>
    </location>
</feature>
<dbReference type="Proteomes" id="UP000253303">
    <property type="component" value="Unassembled WGS sequence"/>
</dbReference>
<keyword evidence="3" id="KW-1185">Reference proteome</keyword>
<evidence type="ECO:0000256" key="1">
    <source>
        <dbReference type="SAM" id="Phobius"/>
    </source>
</evidence>
<sequence>MRTVTRAGVPAAVGGPVRPGRVFAALLRFEALHLLRSPALWVAAVAVLGLRAYQTWNWLPDMSVETVGTVSTALLISATVLILANLAGTRDRRRGLPETLSALPSRARQRTSAVTVATAAVGATVSGAVMGTHLLARSILAEPAAGRFDGYEVIGGMAATALFAVVGVAIGRWVPSLVAGPLALAVLGCLCIFGITLWQGGWLVPVVMFHSPERGPRPSEAHAVYLMAMVVVISVLAALRHGVRAVPVVAGTVGLAVAVGAGAWVIRDAPPSPWLTSPRTYPPPPGYDYAAQVCRTGDAVTVCAFPDYQAWIPEWSKVVEPIATAVPPQARDAIPLIRQETLSRPYSGDDTRPTVNVWMTLPRRGAAEIQRAYLAGLTAATVTGLRNGRPGKRWTAEGSSGCGARGQARTLVALWLAGRSGPLLPAGGVRVWLGEGSVVAASQLGAVRYGAAELSYARRLLARPDARQRIWAAWDRLTDPKTSLAEALPALGLRAEFPIARAEGQPCA</sequence>